<name>A0A0L0NZ44_CANAR</name>
<evidence type="ECO:0000313" key="1">
    <source>
        <dbReference type="EMBL" id="KND98960.1"/>
    </source>
</evidence>
<gene>
    <name evidence="1" type="ORF">QG37_04020</name>
</gene>
<reference evidence="2" key="1">
    <citation type="journal article" date="2015" name="BMC Genomics">
        <title>Draft genome of a commonly misdiagnosed multidrug resistant pathogen Candida auris.</title>
        <authorList>
            <person name="Chatterjee S."/>
            <person name="Alampalli S.V."/>
            <person name="Nageshan R.K."/>
            <person name="Chettiar S.T."/>
            <person name="Joshi S."/>
            <person name="Tatu U.S."/>
        </authorList>
    </citation>
    <scope>NUCLEOTIDE SEQUENCE [LARGE SCALE GENOMIC DNA]</scope>
    <source>
        <strain evidence="2">6684</strain>
    </source>
</reference>
<evidence type="ECO:0000313" key="2">
    <source>
        <dbReference type="Proteomes" id="UP000037122"/>
    </source>
</evidence>
<sequence length="112" mass="13001">MSILRSFPLLFTTPIYVATYYLYFSTVKIILPPDAYKTYSSEMEKAHKVILDYYFKKHTLLTTNCPFMWVTSQVNRCPLEGVLQSLLGYQIIGYWDDLPVSSINSGLRSIDR</sequence>
<comment type="caution">
    <text evidence="1">The sequence shown here is derived from an EMBL/GenBank/DDBJ whole genome shotgun (WGS) entry which is preliminary data.</text>
</comment>
<dbReference type="EMBL" id="LGST01000027">
    <property type="protein sequence ID" value="KND98960.1"/>
    <property type="molecule type" value="Genomic_DNA"/>
</dbReference>
<organism evidence="1 2">
    <name type="scientific">Candidozyma auris</name>
    <name type="common">Yeast</name>
    <name type="synonym">Candida auris</name>
    <dbReference type="NCBI Taxonomy" id="498019"/>
    <lineage>
        <taxon>Eukaryota</taxon>
        <taxon>Fungi</taxon>
        <taxon>Dikarya</taxon>
        <taxon>Ascomycota</taxon>
        <taxon>Saccharomycotina</taxon>
        <taxon>Pichiomycetes</taxon>
        <taxon>Metschnikowiaceae</taxon>
        <taxon>Candidozyma</taxon>
    </lineage>
</organism>
<dbReference type="VEuPathDB" id="FungiDB:QG37_04020"/>
<proteinExistence type="predicted"/>
<accession>A0A0L0NZ44</accession>
<dbReference type="AlphaFoldDB" id="A0A0L0NZ44"/>
<protein>
    <submittedName>
        <fullName evidence="1">Uncharacterized protein</fullName>
    </submittedName>
</protein>
<dbReference type="Proteomes" id="UP000037122">
    <property type="component" value="Unassembled WGS sequence"/>
</dbReference>